<dbReference type="AlphaFoldDB" id="D8M2R7"/>
<feature type="compositionally biased region" description="Basic and acidic residues" evidence="1">
    <location>
        <begin position="504"/>
        <end position="524"/>
    </location>
</feature>
<feature type="region of interest" description="Disordered" evidence="1">
    <location>
        <begin position="262"/>
        <end position="382"/>
    </location>
</feature>
<accession>D8M2R7</accession>
<feature type="compositionally biased region" description="Low complexity" evidence="1">
    <location>
        <begin position="145"/>
        <end position="169"/>
    </location>
</feature>
<keyword evidence="3" id="KW-1185">Reference proteome</keyword>
<organism evidence="2">
    <name type="scientific">Blastocystis hominis</name>
    <dbReference type="NCBI Taxonomy" id="12968"/>
    <lineage>
        <taxon>Eukaryota</taxon>
        <taxon>Sar</taxon>
        <taxon>Stramenopiles</taxon>
        <taxon>Bigyra</taxon>
        <taxon>Opalozoa</taxon>
        <taxon>Opalinata</taxon>
        <taxon>Blastocystidae</taxon>
        <taxon>Blastocystis</taxon>
    </lineage>
</organism>
<feature type="compositionally biased region" description="Basic and acidic residues" evidence="1">
    <location>
        <begin position="539"/>
        <end position="549"/>
    </location>
</feature>
<feature type="compositionally biased region" description="Low complexity" evidence="1">
    <location>
        <begin position="80"/>
        <end position="94"/>
    </location>
</feature>
<name>D8M2R7_BLAHO</name>
<dbReference type="GeneID" id="24919879"/>
<dbReference type="RefSeq" id="XP_012896688.1">
    <property type="nucleotide sequence ID" value="XM_013041234.1"/>
</dbReference>
<dbReference type="EMBL" id="FN668650">
    <property type="protein sequence ID" value="CBK22640.2"/>
    <property type="molecule type" value="Genomic_DNA"/>
</dbReference>
<feature type="compositionally biased region" description="Low complexity" evidence="1">
    <location>
        <begin position="191"/>
        <end position="212"/>
    </location>
</feature>
<evidence type="ECO:0000313" key="3">
    <source>
        <dbReference type="Proteomes" id="UP000008312"/>
    </source>
</evidence>
<feature type="compositionally biased region" description="Low complexity" evidence="1">
    <location>
        <begin position="449"/>
        <end position="461"/>
    </location>
</feature>
<feature type="compositionally biased region" description="Polar residues" evidence="1">
    <location>
        <begin position="281"/>
        <end position="296"/>
    </location>
</feature>
<feature type="compositionally biased region" description="Low complexity" evidence="1">
    <location>
        <begin position="108"/>
        <end position="129"/>
    </location>
</feature>
<dbReference type="InParanoid" id="D8M2R7"/>
<feature type="compositionally biased region" description="Low complexity" evidence="1">
    <location>
        <begin position="262"/>
        <end position="275"/>
    </location>
</feature>
<proteinExistence type="predicted"/>
<protein>
    <submittedName>
        <fullName evidence="2">Uncharacterized protein</fullName>
    </submittedName>
</protein>
<evidence type="ECO:0000256" key="1">
    <source>
        <dbReference type="SAM" id="MobiDB-lite"/>
    </source>
</evidence>
<gene>
    <name evidence="2" type="ORF">GSBLH_T00002736001</name>
</gene>
<dbReference type="Proteomes" id="UP000008312">
    <property type="component" value="Unassembled WGS sequence"/>
</dbReference>
<feature type="compositionally biased region" description="Basic residues" evidence="1">
    <location>
        <begin position="170"/>
        <end position="190"/>
    </location>
</feature>
<feature type="region of interest" description="Disordered" evidence="1">
    <location>
        <begin position="448"/>
        <end position="554"/>
    </location>
</feature>
<reference evidence="2" key="1">
    <citation type="submission" date="2010-02" db="EMBL/GenBank/DDBJ databases">
        <title>Sequencing and annotation of the Blastocystis hominis genome.</title>
        <authorList>
            <person name="Wincker P."/>
        </authorList>
    </citation>
    <scope>NUCLEOTIDE SEQUENCE</scope>
    <source>
        <strain evidence="2">Singapore isolate B</strain>
    </source>
</reference>
<evidence type="ECO:0000313" key="2">
    <source>
        <dbReference type="EMBL" id="CBK22640.2"/>
    </source>
</evidence>
<feature type="compositionally biased region" description="Acidic residues" evidence="1">
    <location>
        <begin position="494"/>
        <end position="503"/>
    </location>
</feature>
<feature type="region of interest" description="Disordered" evidence="1">
    <location>
        <begin position="80"/>
        <end position="244"/>
    </location>
</feature>
<sequence length="576" mass="62165">MFLSFFPSSHPQSLCSTTPSLSFTSSSPSLRSLLLTAPFSPTTFSNFLFPPLAPISPVSPISTPFSSSEVSRELDTISSTFGSSFPPSSNGRFSAKTAGKPCFPAPPTRSTATASSASAASTRGSPSSSCTDRSGRRFPSKAPRRSFSTPSPSRPSTRTPRSSPSGVPRFPHRFHRSHRPNRSHRPHPRRSFTPFPAPSRSSRAASASLPAYRRTERRRSARCRRTARRCGRRRSRRRGARTWTRCSTRWASARWICRGIFSRSSTSPSSPSPTSEAGSRPCSTTGTSRPRGSPSPTGIPRGRSGTCPRSPGSPIPRRPPRSRSDAPNRGIWGNSGGSRGRTESSTPSSPRPSRRTAVNRCPRRRNARSYRCSDVRSNSTQILPPRRRKKELFLAETLLPAGSPLPAVLEQPGERFVQQGEFGGISGNAESGIVESAFLLRHRPHFPRLGRPFPGAGPAGRVVSVGDEPRCDRGNRGNRGSVGRDAAGAGDERSGEDDEFGGGEDERRAAAELPRDAREHREPAEGGESVQQGGGELPNADRRPAREDGGGEGAVLDLAVLHQCERAEGCEREEAT</sequence>
<feature type="compositionally biased region" description="Basic residues" evidence="1">
    <location>
        <begin position="215"/>
        <end position="240"/>
    </location>
</feature>